<protein>
    <submittedName>
        <fullName evidence="1">Uncharacterized protein</fullName>
    </submittedName>
</protein>
<dbReference type="AlphaFoldDB" id="X0TW15"/>
<sequence>MIAPYPTADDKAFAPEAERVMDSVIEIVRSIRNVRAQYKVKPDKWIEAQLYTGELLSSLITQANIIETLAKVRPLTMLSRQEREPTKDKALVLVLKEAEVVLPLAGMVD</sequence>
<accession>X0TW15</accession>
<dbReference type="GO" id="GO:0004812">
    <property type="term" value="F:aminoacyl-tRNA ligase activity"/>
    <property type="evidence" value="ECO:0007669"/>
    <property type="project" value="InterPro"/>
</dbReference>
<dbReference type="InterPro" id="IPR009080">
    <property type="entry name" value="tRNAsynth_Ia_anticodon-bd"/>
</dbReference>
<name>X0TW15_9ZZZZ</name>
<comment type="caution">
    <text evidence="1">The sequence shown here is derived from an EMBL/GenBank/DDBJ whole genome shotgun (WGS) entry which is preliminary data.</text>
</comment>
<dbReference type="GO" id="GO:0005524">
    <property type="term" value="F:ATP binding"/>
    <property type="evidence" value="ECO:0007669"/>
    <property type="project" value="InterPro"/>
</dbReference>
<feature type="non-terminal residue" evidence="1">
    <location>
        <position position="109"/>
    </location>
</feature>
<evidence type="ECO:0000313" key="1">
    <source>
        <dbReference type="EMBL" id="GAF97439.1"/>
    </source>
</evidence>
<dbReference type="SUPFAM" id="SSF47323">
    <property type="entry name" value="Anticodon-binding domain of a subclass of class I aminoacyl-tRNA synthetases"/>
    <property type="match status" value="1"/>
</dbReference>
<organism evidence="1">
    <name type="scientific">marine sediment metagenome</name>
    <dbReference type="NCBI Taxonomy" id="412755"/>
    <lineage>
        <taxon>unclassified sequences</taxon>
        <taxon>metagenomes</taxon>
        <taxon>ecological metagenomes</taxon>
    </lineage>
</organism>
<dbReference type="EMBL" id="BARS01013507">
    <property type="protein sequence ID" value="GAF97439.1"/>
    <property type="molecule type" value="Genomic_DNA"/>
</dbReference>
<gene>
    <name evidence="1" type="ORF">S01H1_23409</name>
</gene>
<dbReference type="GO" id="GO:0006418">
    <property type="term" value="P:tRNA aminoacylation for protein translation"/>
    <property type="evidence" value="ECO:0007669"/>
    <property type="project" value="InterPro"/>
</dbReference>
<proteinExistence type="predicted"/>
<reference evidence="1" key="1">
    <citation type="journal article" date="2014" name="Front. Microbiol.">
        <title>High frequency of phylogenetically diverse reductive dehalogenase-homologous genes in deep subseafloor sedimentary metagenomes.</title>
        <authorList>
            <person name="Kawai M."/>
            <person name="Futagami T."/>
            <person name="Toyoda A."/>
            <person name="Takaki Y."/>
            <person name="Nishi S."/>
            <person name="Hori S."/>
            <person name="Arai W."/>
            <person name="Tsubouchi T."/>
            <person name="Morono Y."/>
            <person name="Uchiyama I."/>
            <person name="Ito T."/>
            <person name="Fujiyama A."/>
            <person name="Inagaki F."/>
            <person name="Takami H."/>
        </authorList>
    </citation>
    <scope>NUCLEOTIDE SEQUENCE</scope>
    <source>
        <strain evidence="1">Expedition CK06-06</strain>
    </source>
</reference>